<dbReference type="InterPro" id="IPR009915">
    <property type="entry name" value="NnrU_dom"/>
</dbReference>
<feature type="transmembrane region" description="Helical" evidence="5">
    <location>
        <begin position="6"/>
        <end position="28"/>
    </location>
</feature>
<evidence type="ECO:0000256" key="5">
    <source>
        <dbReference type="SAM" id="Phobius"/>
    </source>
</evidence>
<feature type="transmembrane region" description="Helical" evidence="5">
    <location>
        <begin position="116"/>
        <end position="136"/>
    </location>
</feature>
<reference evidence="7 8" key="1">
    <citation type="submission" date="2021-01" db="EMBL/GenBank/DDBJ databases">
        <title>Belnapia mucosa sp. nov. and Belnapia arida sp. nov., isolated from the Tabernas Desert (Almeria, Spain).</title>
        <authorList>
            <person name="Molina-Menor E."/>
            <person name="Vidal-Verdu A."/>
            <person name="Calonge A."/>
            <person name="Satari L."/>
            <person name="Pereto J."/>
            <person name="Porcar M."/>
        </authorList>
    </citation>
    <scope>NUCLEOTIDE SEQUENCE [LARGE SCALE GENOMIC DNA]</scope>
    <source>
        <strain evidence="7 8">T18</strain>
    </source>
</reference>
<gene>
    <name evidence="7" type="ORF">JMJ56_09185</name>
</gene>
<evidence type="ECO:0000256" key="3">
    <source>
        <dbReference type="ARBA" id="ARBA00022989"/>
    </source>
</evidence>
<proteinExistence type="predicted"/>
<feature type="domain" description="NnrU" evidence="6">
    <location>
        <begin position="10"/>
        <end position="228"/>
    </location>
</feature>
<keyword evidence="3 5" id="KW-1133">Transmembrane helix</keyword>
<sequence length="231" mass="24620">MSVGGWGEFAGAFGLFLLSHALPARPALRQRIAGALGERGYLVLYSLLSVAALAWLVAASGRAPYLAIWDAAPWQWWMPNLAVPLACLLVAFGTAAPNPLSLGGRTAGYDPEHPGVVGFTRHPLLWAIALWAGAHAVPNGDLAHLLLFGGFAGFALLGMRALDRRRRRQLGAEAWARLARRTAFWPGAALASGRWRPATLPSSQRLVAATLLWLALLVLHGPIIGVTPLPP</sequence>
<name>A0ABS1U0H2_9PROT</name>
<evidence type="ECO:0000259" key="6">
    <source>
        <dbReference type="Pfam" id="PF07298"/>
    </source>
</evidence>
<dbReference type="RefSeq" id="WP_202831320.1">
    <property type="nucleotide sequence ID" value="NZ_JAETWB010000002.1"/>
</dbReference>
<feature type="transmembrane region" description="Helical" evidence="5">
    <location>
        <begin position="142"/>
        <end position="162"/>
    </location>
</feature>
<evidence type="ECO:0000256" key="2">
    <source>
        <dbReference type="ARBA" id="ARBA00022692"/>
    </source>
</evidence>
<evidence type="ECO:0000313" key="8">
    <source>
        <dbReference type="Proteomes" id="UP000660885"/>
    </source>
</evidence>
<feature type="transmembrane region" description="Helical" evidence="5">
    <location>
        <begin position="206"/>
        <end position="226"/>
    </location>
</feature>
<organism evidence="7 8">
    <name type="scientific">Belnapia arida</name>
    <dbReference type="NCBI Taxonomy" id="2804533"/>
    <lineage>
        <taxon>Bacteria</taxon>
        <taxon>Pseudomonadati</taxon>
        <taxon>Pseudomonadota</taxon>
        <taxon>Alphaproteobacteria</taxon>
        <taxon>Acetobacterales</taxon>
        <taxon>Roseomonadaceae</taxon>
        <taxon>Belnapia</taxon>
    </lineage>
</organism>
<comment type="caution">
    <text evidence="7">The sequence shown here is derived from an EMBL/GenBank/DDBJ whole genome shotgun (WGS) entry which is preliminary data.</text>
</comment>
<keyword evidence="8" id="KW-1185">Reference proteome</keyword>
<accession>A0ABS1U0H2</accession>
<evidence type="ECO:0000256" key="4">
    <source>
        <dbReference type="ARBA" id="ARBA00023136"/>
    </source>
</evidence>
<dbReference type="EMBL" id="JAETWB010000002">
    <property type="protein sequence ID" value="MBL6078178.1"/>
    <property type="molecule type" value="Genomic_DNA"/>
</dbReference>
<feature type="transmembrane region" description="Helical" evidence="5">
    <location>
        <begin position="40"/>
        <end position="57"/>
    </location>
</feature>
<keyword evidence="4 5" id="KW-0472">Membrane</keyword>
<feature type="transmembrane region" description="Helical" evidence="5">
    <location>
        <begin position="77"/>
        <end position="96"/>
    </location>
</feature>
<comment type="subcellular location">
    <subcellularLocation>
        <location evidence="1">Membrane</location>
        <topology evidence="1">Multi-pass membrane protein</topology>
    </subcellularLocation>
</comment>
<keyword evidence="2 5" id="KW-0812">Transmembrane</keyword>
<dbReference type="Pfam" id="PF07298">
    <property type="entry name" value="NnrU"/>
    <property type="match status" value="1"/>
</dbReference>
<evidence type="ECO:0000313" key="7">
    <source>
        <dbReference type="EMBL" id="MBL6078178.1"/>
    </source>
</evidence>
<evidence type="ECO:0000256" key="1">
    <source>
        <dbReference type="ARBA" id="ARBA00004141"/>
    </source>
</evidence>
<dbReference type="Proteomes" id="UP000660885">
    <property type="component" value="Unassembled WGS sequence"/>
</dbReference>
<protein>
    <submittedName>
        <fullName evidence="7">NnrU family protein</fullName>
    </submittedName>
</protein>